<dbReference type="Proteomes" id="UP001479436">
    <property type="component" value="Unassembled WGS sequence"/>
</dbReference>
<keyword evidence="4 6" id="KW-1133">Transmembrane helix</keyword>
<feature type="transmembrane region" description="Helical" evidence="6">
    <location>
        <begin position="36"/>
        <end position="54"/>
    </location>
</feature>
<dbReference type="PANTHER" id="PTHR22950">
    <property type="entry name" value="AMINO ACID TRANSPORTER"/>
    <property type="match status" value="1"/>
</dbReference>
<evidence type="ECO:0000256" key="1">
    <source>
        <dbReference type="ARBA" id="ARBA00004141"/>
    </source>
</evidence>
<evidence type="ECO:0000313" key="8">
    <source>
        <dbReference type="EMBL" id="KAK9712784.1"/>
    </source>
</evidence>
<evidence type="ECO:0000256" key="4">
    <source>
        <dbReference type="ARBA" id="ARBA00022989"/>
    </source>
</evidence>
<keyword evidence="5 6" id="KW-0472">Membrane</keyword>
<evidence type="ECO:0000256" key="6">
    <source>
        <dbReference type="SAM" id="Phobius"/>
    </source>
</evidence>
<feature type="transmembrane region" description="Helical" evidence="6">
    <location>
        <begin position="334"/>
        <end position="354"/>
    </location>
</feature>
<feature type="transmembrane region" description="Helical" evidence="6">
    <location>
        <begin position="60"/>
        <end position="82"/>
    </location>
</feature>
<feature type="transmembrane region" description="Helical" evidence="6">
    <location>
        <begin position="395"/>
        <end position="414"/>
    </location>
</feature>
<dbReference type="PANTHER" id="PTHR22950:SF349">
    <property type="entry name" value="AMINO ACID TRANSPORTER TRANSMEMBRANE DOMAIN-CONTAINING PROTEIN"/>
    <property type="match status" value="1"/>
</dbReference>
<feature type="domain" description="Amino acid transporter transmembrane" evidence="7">
    <location>
        <begin position="30"/>
        <end position="414"/>
    </location>
</feature>
<comment type="similarity">
    <text evidence="2">Belongs to the amino acid/polyamine transporter 2 family.</text>
</comment>
<dbReference type="InterPro" id="IPR013057">
    <property type="entry name" value="AA_transpt_TM"/>
</dbReference>
<feature type="transmembrane region" description="Helical" evidence="6">
    <location>
        <begin position="110"/>
        <end position="130"/>
    </location>
</feature>
<dbReference type="Gene3D" id="1.20.1740.10">
    <property type="entry name" value="Amino acid/polyamine transporter I"/>
    <property type="match status" value="1"/>
</dbReference>
<feature type="transmembrane region" description="Helical" evidence="6">
    <location>
        <begin position="292"/>
        <end position="313"/>
    </location>
</feature>
<keyword evidence="9" id="KW-1185">Reference proteome</keyword>
<feature type="transmembrane region" description="Helical" evidence="6">
    <location>
        <begin position="250"/>
        <end position="272"/>
    </location>
</feature>
<proteinExistence type="inferred from homology"/>
<sequence length="431" mass="46813">MSEKIATHEHTTNKDIHQLEFEDGADQHRTGSSFGAYFNIVCVIAGTGTLQLPLSLNQGGWISLFIIILSACIATYTGQLLIKCLYYDGVTRLPDYPSIGEAAFGKAGKIFVRIIYYSNPLGPSCIYILLAGQNAQTLLKGWGVNVNEKVCIIVAAVIVCLPYIALKTLKEVAILAIFGAVATLVVVLVVVIEGFIQLPTLANNTEITHAFVHGSGIPIALASISFSFGGNVIYPHVEEGMRHPKSWNKVLILAIGTITGMYMLISVCGYYVYGSITKSPIYLNLPQNAGYFIAVILITIHVILAAPILLTSFANEMEMILKIDRKYHSAPKELMLRASLRAVVIVVLTIIALFLPYVPILMSLIGALSNCIIVFVAPIVLYLKLYGWRSGSKLELVWCFIVVAIGLFGCVLGAKDAIIELVQAIETSNNS</sequence>
<gene>
    <name evidence="8" type="ORF">K7432_006914</name>
</gene>
<accession>A0ABR2W0V9</accession>
<organism evidence="8 9">
    <name type="scientific">Basidiobolus ranarum</name>
    <dbReference type="NCBI Taxonomy" id="34480"/>
    <lineage>
        <taxon>Eukaryota</taxon>
        <taxon>Fungi</taxon>
        <taxon>Fungi incertae sedis</taxon>
        <taxon>Zoopagomycota</taxon>
        <taxon>Entomophthoromycotina</taxon>
        <taxon>Basidiobolomycetes</taxon>
        <taxon>Basidiobolales</taxon>
        <taxon>Basidiobolaceae</taxon>
        <taxon>Basidiobolus</taxon>
    </lineage>
</organism>
<protein>
    <recommendedName>
        <fullName evidence="7">Amino acid transporter transmembrane domain-containing protein</fullName>
    </recommendedName>
</protein>
<feature type="transmembrane region" description="Helical" evidence="6">
    <location>
        <begin position="173"/>
        <end position="198"/>
    </location>
</feature>
<reference evidence="8 9" key="1">
    <citation type="submission" date="2023-04" db="EMBL/GenBank/DDBJ databases">
        <title>Genome of Basidiobolus ranarum AG-B5.</title>
        <authorList>
            <person name="Stajich J.E."/>
            <person name="Carter-House D."/>
            <person name="Gryganskyi A."/>
        </authorList>
    </citation>
    <scope>NUCLEOTIDE SEQUENCE [LARGE SCALE GENOMIC DNA]</scope>
    <source>
        <strain evidence="8 9">AG-B5</strain>
    </source>
</reference>
<dbReference type="EMBL" id="JASJQH010007198">
    <property type="protein sequence ID" value="KAK9712784.1"/>
    <property type="molecule type" value="Genomic_DNA"/>
</dbReference>
<evidence type="ECO:0000259" key="7">
    <source>
        <dbReference type="Pfam" id="PF01490"/>
    </source>
</evidence>
<feature type="transmembrane region" description="Helical" evidence="6">
    <location>
        <begin position="360"/>
        <end position="383"/>
    </location>
</feature>
<keyword evidence="3 6" id="KW-0812">Transmembrane</keyword>
<feature type="transmembrane region" description="Helical" evidence="6">
    <location>
        <begin position="210"/>
        <end position="229"/>
    </location>
</feature>
<evidence type="ECO:0000313" key="9">
    <source>
        <dbReference type="Proteomes" id="UP001479436"/>
    </source>
</evidence>
<name>A0ABR2W0V9_9FUNG</name>
<dbReference type="Pfam" id="PF01490">
    <property type="entry name" value="Aa_trans"/>
    <property type="match status" value="1"/>
</dbReference>
<evidence type="ECO:0000256" key="2">
    <source>
        <dbReference type="ARBA" id="ARBA00008066"/>
    </source>
</evidence>
<comment type="caution">
    <text evidence="8">The sequence shown here is derived from an EMBL/GenBank/DDBJ whole genome shotgun (WGS) entry which is preliminary data.</text>
</comment>
<evidence type="ECO:0000256" key="3">
    <source>
        <dbReference type="ARBA" id="ARBA00022692"/>
    </source>
</evidence>
<comment type="subcellular location">
    <subcellularLocation>
        <location evidence="1">Membrane</location>
        <topology evidence="1">Multi-pass membrane protein</topology>
    </subcellularLocation>
</comment>
<evidence type="ECO:0000256" key="5">
    <source>
        <dbReference type="ARBA" id="ARBA00023136"/>
    </source>
</evidence>
<feature type="transmembrane region" description="Helical" evidence="6">
    <location>
        <begin position="150"/>
        <end position="166"/>
    </location>
</feature>